<dbReference type="EMBL" id="CP003332">
    <property type="protein sequence ID" value="AFJ63915.1"/>
    <property type="molecule type" value="Genomic_DNA"/>
</dbReference>
<organism evidence="1 2">
    <name type="scientific">Bacillus amyloliquefaciens (strain Y2)</name>
    <name type="common">Bacillus amyloliquefaciens subsp. plantarum (strain B9601-Y2)</name>
    <dbReference type="NCBI Taxonomy" id="1155777"/>
    <lineage>
        <taxon>Bacteria</taxon>
        <taxon>Bacillati</taxon>
        <taxon>Bacillota</taxon>
        <taxon>Bacilli</taxon>
        <taxon>Bacillales</taxon>
        <taxon>Bacillaceae</taxon>
        <taxon>Bacillus</taxon>
        <taxon>Bacillus amyloliquefaciens group</taxon>
    </lineage>
</organism>
<dbReference type="PATRIC" id="fig|1126211.3.peg.3873"/>
<gene>
    <name evidence="1" type="ORF">MUS_4068</name>
</gene>
<dbReference type="KEGG" id="bqy:MUS_4068"/>
<proteinExistence type="predicted"/>
<evidence type="ECO:0000313" key="1">
    <source>
        <dbReference type="EMBL" id="AFJ63915.1"/>
    </source>
</evidence>
<dbReference type="InterPro" id="IPR016181">
    <property type="entry name" value="Acyl_CoA_acyltransferase"/>
</dbReference>
<sequence>MEERVDRNGGKYMFYQLRVARDQDTEALEAFLKKADTAHAEIDQQISRFIVLEDSEKKIAACLGIEKFSGGKGLLRSLVMSDRLNQSHIVTLFQSMDVLCKKHEIQDVYLVANQPSSAEFLNVMGFEACANAPDELYTSEHFRNSLCTEGSFLMVKTSA</sequence>
<dbReference type="Proteomes" id="UP000002878">
    <property type="component" value="Chromosome"/>
</dbReference>
<evidence type="ECO:0000313" key="2">
    <source>
        <dbReference type="Proteomes" id="UP000002878"/>
    </source>
</evidence>
<evidence type="ECO:0008006" key="3">
    <source>
        <dbReference type="Google" id="ProtNLM"/>
    </source>
</evidence>
<protein>
    <recommendedName>
        <fullName evidence="3">N-acetylglutamate synthase-like GNAT family acetyltransferase</fullName>
    </recommendedName>
</protein>
<dbReference type="AlphaFoldDB" id="I2CB91"/>
<name>I2CB91_BACAY</name>
<reference evidence="1 2" key="1">
    <citation type="journal article" date="2012" name="J. Biotechnol.">
        <title>Genome sequence of the plant growth promoting strain Bacillus amyloliquefaciens subsp. plantarum B9601-Y2 and expression of mersacidin and other secondary metabolites.</title>
        <authorList>
            <person name="He P."/>
            <person name="Hao K."/>
            <person name="Blom J."/>
            <person name="Ruckert C."/>
            <person name="Vater J."/>
            <person name="Mao Z."/>
            <person name="Wu Y."/>
            <person name="Hou M."/>
            <person name="He P."/>
            <person name="He Y."/>
            <person name="Borriss R."/>
        </authorList>
    </citation>
    <scope>NUCLEOTIDE SEQUENCE [LARGE SCALE GENOMIC DNA]</scope>
    <source>
        <strain evidence="1">Y2</strain>
    </source>
</reference>
<dbReference type="SUPFAM" id="SSF55729">
    <property type="entry name" value="Acyl-CoA N-acyltransferases (Nat)"/>
    <property type="match status" value="1"/>
</dbReference>
<dbReference type="HOGENOM" id="CLU_120387_2_0_9"/>
<accession>I2CB91</accession>
<dbReference type="Gene3D" id="3.40.630.30">
    <property type="match status" value="1"/>
</dbReference>